<protein>
    <recommendedName>
        <fullName evidence="3">DUF2863 domain-containing protein</fullName>
    </recommendedName>
</protein>
<dbReference type="AlphaFoldDB" id="A0A1J5RTC1"/>
<reference evidence="2" key="1">
    <citation type="submission" date="2016-10" db="EMBL/GenBank/DDBJ databases">
        <title>Sequence of Gallionella enrichment culture.</title>
        <authorList>
            <person name="Poehlein A."/>
            <person name="Muehling M."/>
            <person name="Daniel R."/>
        </authorList>
    </citation>
    <scope>NUCLEOTIDE SEQUENCE</scope>
</reference>
<sequence length="416" mass="46041">MLAARRHAARRNYYSPPAKITATETITAAMKRLRPSRRAKHTPDTEHLIRLATGLAQSNSRLEDGFWETRLAALIDRLLKERDEATLTAALDQLYGNQDRAYDALADLIEARSESHPGNEQDLLLFVVPILAWSRFAIPSGSVNAALLANARVQLQAHVLARDVRLGLADYLYSPDQLPQSYCDTAALTERLAKAALHGRDLHIDPGQMAETASFLSDTRYLIGVLAAPRGGALFRWQEEDGERTVALQEWRAQGGEALRPLLPGCASELLLPQSYHAGCRESDHLSRPYSLRASVAFLCTTLNLTPTALRTVIAPYYDRQLEEFRIGFLLKASGEMVHGAVWPLLDGEDESSEIAAQIEALLRDIGVADVAVLDHRLPLEYCDDCGAPLYPNPEGESVHAEMPEEQETSVSRHLH</sequence>
<evidence type="ECO:0000313" key="2">
    <source>
        <dbReference type="EMBL" id="OIQ99222.1"/>
    </source>
</evidence>
<gene>
    <name evidence="2" type="ORF">GALL_188040</name>
</gene>
<accession>A0A1J5RTC1</accession>
<feature type="region of interest" description="Disordered" evidence="1">
    <location>
        <begin position="393"/>
        <end position="416"/>
    </location>
</feature>
<comment type="caution">
    <text evidence="2">The sequence shown here is derived from an EMBL/GenBank/DDBJ whole genome shotgun (WGS) entry which is preliminary data.</text>
</comment>
<dbReference type="InterPro" id="IPR021292">
    <property type="entry name" value="DUF2863"/>
</dbReference>
<evidence type="ECO:0000256" key="1">
    <source>
        <dbReference type="SAM" id="MobiDB-lite"/>
    </source>
</evidence>
<dbReference type="Pfam" id="PF11062">
    <property type="entry name" value="DUF2863"/>
    <property type="match status" value="1"/>
</dbReference>
<evidence type="ECO:0008006" key="3">
    <source>
        <dbReference type="Google" id="ProtNLM"/>
    </source>
</evidence>
<organism evidence="2">
    <name type="scientific">mine drainage metagenome</name>
    <dbReference type="NCBI Taxonomy" id="410659"/>
    <lineage>
        <taxon>unclassified sequences</taxon>
        <taxon>metagenomes</taxon>
        <taxon>ecological metagenomes</taxon>
    </lineage>
</organism>
<dbReference type="EMBL" id="MLJW01000109">
    <property type="protein sequence ID" value="OIQ99222.1"/>
    <property type="molecule type" value="Genomic_DNA"/>
</dbReference>
<proteinExistence type="predicted"/>
<name>A0A1J5RTC1_9ZZZZ</name>